<evidence type="ECO:0000313" key="4">
    <source>
        <dbReference type="EMBL" id="MBS4214882.1"/>
    </source>
</evidence>
<dbReference type="InterPro" id="IPR031107">
    <property type="entry name" value="Small_HSP"/>
</dbReference>
<evidence type="ECO:0000256" key="2">
    <source>
        <dbReference type="RuleBase" id="RU003616"/>
    </source>
</evidence>
<dbReference type="AlphaFoldDB" id="A0A942U8I0"/>
<proteinExistence type="inferred from homology"/>
<dbReference type="SUPFAM" id="SSF49764">
    <property type="entry name" value="HSP20-like chaperones"/>
    <property type="match status" value="1"/>
</dbReference>
<comment type="similarity">
    <text evidence="1 2">Belongs to the small heat shock protein (HSP20) family.</text>
</comment>
<evidence type="ECO:0000259" key="3">
    <source>
        <dbReference type="PROSITE" id="PS01031"/>
    </source>
</evidence>
<dbReference type="InterPro" id="IPR002068">
    <property type="entry name" value="A-crystallin/Hsp20_dom"/>
</dbReference>
<keyword evidence="5" id="KW-1185">Reference proteome</keyword>
<name>A0A942U8I0_9BACI</name>
<dbReference type="CDD" id="cd06464">
    <property type="entry name" value="ACD_sHsps-like"/>
    <property type="match status" value="1"/>
</dbReference>
<dbReference type="Pfam" id="PF00011">
    <property type="entry name" value="HSP20"/>
    <property type="match status" value="1"/>
</dbReference>
<organism evidence="4 5">
    <name type="scientific">Neobacillus rhizophilus</name>
    <dbReference type="NCBI Taxonomy" id="2833579"/>
    <lineage>
        <taxon>Bacteria</taxon>
        <taxon>Bacillati</taxon>
        <taxon>Bacillota</taxon>
        <taxon>Bacilli</taxon>
        <taxon>Bacillales</taxon>
        <taxon>Bacillaceae</taxon>
        <taxon>Neobacillus</taxon>
    </lineage>
</organism>
<dbReference type="RefSeq" id="WP_213119385.1">
    <property type="nucleotide sequence ID" value="NZ_JAGYPF010000004.1"/>
</dbReference>
<feature type="domain" description="SHSP" evidence="3">
    <location>
        <begin position="24"/>
        <end position="127"/>
    </location>
</feature>
<comment type="caution">
    <text evidence="4">The sequence shown here is derived from an EMBL/GenBank/DDBJ whole genome shotgun (WGS) entry which is preliminary data.</text>
</comment>
<evidence type="ECO:0000256" key="1">
    <source>
        <dbReference type="PROSITE-ProRule" id="PRU00285"/>
    </source>
</evidence>
<dbReference type="EMBL" id="JAGYPF010000004">
    <property type="protein sequence ID" value="MBS4214882.1"/>
    <property type="molecule type" value="Genomic_DNA"/>
</dbReference>
<dbReference type="InterPro" id="IPR008978">
    <property type="entry name" value="HSP20-like_chaperone"/>
</dbReference>
<dbReference type="PANTHER" id="PTHR11527">
    <property type="entry name" value="HEAT-SHOCK PROTEIN 20 FAMILY MEMBER"/>
    <property type="match status" value="1"/>
</dbReference>
<reference evidence="4" key="1">
    <citation type="submission" date="2021-05" db="EMBL/GenBank/DDBJ databases">
        <title>Novel Bacillus species.</title>
        <authorList>
            <person name="Liu G."/>
        </authorList>
    </citation>
    <scope>NUCLEOTIDE SEQUENCE</scope>
    <source>
        <strain evidence="4">FJAT-49825</strain>
    </source>
</reference>
<dbReference type="Gene3D" id="2.60.40.790">
    <property type="match status" value="1"/>
</dbReference>
<protein>
    <submittedName>
        <fullName evidence="4">Hsp20/alpha crystallin family protein</fullName>
    </submittedName>
</protein>
<gene>
    <name evidence="4" type="ORF">KHA99_20760</name>
</gene>
<sequence length="127" mass="15004">MIKPHLRSNVKQMLGEDFSELLQEISPFVEPRMDVYKLNQNFILSIELAGARKEDLSVKRMNRILTIEGNINKDYIDDDMKVISSERFYGFFRREITIPEECHLEQLQAIFDRGILLITIPFLKKEK</sequence>
<dbReference type="PROSITE" id="PS01031">
    <property type="entry name" value="SHSP"/>
    <property type="match status" value="1"/>
</dbReference>
<accession>A0A942U8I0</accession>
<evidence type="ECO:0000313" key="5">
    <source>
        <dbReference type="Proteomes" id="UP000679749"/>
    </source>
</evidence>
<dbReference type="Proteomes" id="UP000679749">
    <property type="component" value="Unassembled WGS sequence"/>
</dbReference>